<dbReference type="NCBIfam" id="TIGR03037">
    <property type="entry name" value="anthran_nbaC"/>
    <property type="match status" value="1"/>
</dbReference>
<proteinExistence type="inferred from homology"/>
<dbReference type="Proteomes" id="UP000663860">
    <property type="component" value="Unassembled WGS sequence"/>
</dbReference>
<dbReference type="Pfam" id="PF06052">
    <property type="entry name" value="3-HAO"/>
    <property type="match status" value="2"/>
</dbReference>
<dbReference type="GO" id="GO:0006569">
    <property type="term" value="P:L-tryptophan catabolic process"/>
    <property type="evidence" value="ECO:0007669"/>
    <property type="project" value="UniProtKB-UniRule"/>
</dbReference>
<dbReference type="GO" id="GO:0005737">
    <property type="term" value="C:cytoplasm"/>
    <property type="evidence" value="ECO:0007669"/>
    <property type="project" value="UniProtKB-SubCell"/>
</dbReference>
<comment type="catalytic activity">
    <reaction evidence="8">
        <text>3-hydroxyanthranilate + O2 = (2Z,4Z)-2-amino-3-carboxymuconate 6-semialdehyde</text>
        <dbReference type="Rhea" id="RHEA:17953"/>
        <dbReference type="ChEBI" id="CHEBI:15379"/>
        <dbReference type="ChEBI" id="CHEBI:36559"/>
        <dbReference type="ChEBI" id="CHEBI:77612"/>
        <dbReference type="EC" id="1.13.11.6"/>
    </reaction>
</comment>
<dbReference type="PANTHER" id="PTHR15497">
    <property type="entry name" value="3-HYDROXYANTHRANILATE 3,4-DIOXYGENASE"/>
    <property type="match status" value="1"/>
</dbReference>
<evidence type="ECO:0000256" key="9">
    <source>
        <dbReference type="SAM" id="Phobius"/>
    </source>
</evidence>
<feature type="region of interest" description="Domain B" evidence="8">
    <location>
        <begin position="187"/>
        <end position="393"/>
    </location>
</feature>
<dbReference type="PANTHER" id="PTHR15497:SF1">
    <property type="entry name" value="3-HYDROXYANTHRANILATE 3,4-DIOXYGENASE"/>
    <property type="match status" value="1"/>
</dbReference>
<comment type="function">
    <text evidence="2 8">Catalyzes the oxidative ring opening of 3-hydroxyanthranilate to 2-amino-3-carboxymuconate semialdehyde, which spontaneously cyclizes to quinolinate.</text>
</comment>
<evidence type="ECO:0000256" key="1">
    <source>
        <dbReference type="ARBA" id="ARBA00001954"/>
    </source>
</evidence>
<feature type="transmembrane region" description="Helical" evidence="9">
    <location>
        <begin position="277"/>
        <end position="297"/>
    </location>
</feature>
<dbReference type="InterPro" id="IPR010329">
    <property type="entry name" value="3hydroanth_dOase"/>
</dbReference>
<dbReference type="EMBL" id="CAJNOE010000189">
    <property type="protein sequence ID" value="CAF1028672.1"/>
    <property type="molecule type" value="Genomic_DNA"/>
</dbReference>
<comment type="caution">
    <text evidence="10">The sequence shown here is derived from an EMBL/GenBank/DDBJ whole genome shotgun (WGS) entry which is preliminary data.</text>
</comment>
<dbReference type="GO" id="GO:0034354">
    <property type="term" value="P:'de novo' NAD+ biosynthetic process from L-tryptophan"/>
    <property type="evidence" value="ECO:0007669"/>
    <property type="project" value="UniProtKB-UniRule"/>
</dbReference>
<gene>
    <name evidence="10" type="ORF">IZO911_LOCUS19129</name>
</gene>
<dbReference type="HAMAP" id="MF_00825">
    <property type="entry name" value="3_HAO"/>
    <property type="match status" value="1"/>
</dbReference>
<comment type="caution">
    <text evidence="8">Lacks conserved residue(s) required for the propagation of feature annotation.</text>
</comment>
<evidence type="ECO:0000256" key="7">
    <source>
        <dbReference type="ARBA" id="ARBA00023004"/>
    </source>
</evidence>
<accession>A0A814ITJ0</accession>
<comment type="cofactor">
    <cofactor evidence="1 8">
        <name>Fe(2+)</name>
        <dbReference type="ChEBI" id="CHEBI:29033"/>
    </cofactor>
</comment>
<keyword evidence="6 8" id="KW-0560">Oxidoreductase</keyword>
<evidence type="ECO:0000256" key="4">
    <source>
        <dbReference type="ARBA" id="ARBA00022723"/>
    </source>
</evidence>
<comment type="subcellular location">
    <subcellularLocation>
        <location evidence="8">Cytoplasm</location>
    </subcellularLocation>
</comment>
<comment type="pathway">
    <text evidence="8">Cofactor biosynthesis; NAD(+) biosynthesis; quinolinate from L-kynurenine: step 3/3.</text>
</comment>
<keyword evidence="9" id="KW-1133">Transmembrane helix</keyword>
<feature type="region of interest" description="Domain A (catalytic)" evidence="8">
    <location>
        <begin position="1"/>
        <end position="187"/>
    </location>
</feature>
<dbReference type="InterPro" id="IPR014710">
    <property type="entry name" value="RmlC-like_jellyroll"/>
</dbReference>
<reference evidence="10" key="1">
    <citation type="submission" date="2021-02" db="EMBL/GenBank/DDBJ databases">
        <authorList>
            <person name="Nowell W R."/>
        </authorList>
    </citation>
    <scope>NUCLEOTIDE SEQUENCE</scope>
</reference>
<dbReference type="GO" id="GO:0043420">
    <property type="term" value="P:anthranilate metabolic process"/>
    <property type="evidence" value="ECO:0007669"/>
    <property type="project" value="UniProtKB-UniRule"/>
</dbReference>
<dbReference type="InterPro" id="IPR011051">
    <property type="entry name" value="RmlC_Cupin_sf"/>
</dbReference>
<dbReference type="EC" id="1.13.11.6" evidence="8"/>
<dbReference type="GO" id="GO:0019805">
    <property type="term" value="P:quinolinate biosynthetic process"/>
    <property type="evidence" value="ECO:0007669"/>
    <property type="project" value="UniProtKB-UniRule"/>
</dbReference>
<feature type="binding site" evidence="8">
    <location>
        <position position="47"/>
    </location>
    <ligand>
        <name>O2</name>
        <dbReference type="ChEBI" id="CHEBI:15379"/>
    </ligand>
</feature>
<dbReference type="Gene3D" id="2.60.120.10">
    <property type="entry name" value="Jelly Rolls"/>
    <property type="match status" value="2"/>
</dbReference>
<evidence type="ECO:0000256" key="3">
    <source>
        <dbReference type="ARBA" id="ARBA00022642"/>
    </source>
</evidence>
<evidence type="ECO:0000256" key="8">
    <source>
        <dbReference type="HAMAP-Rule" id="MF_03019"/>
    </source>
</evidence>
<evidence type="ECO:0000256" key="6">
    <source>
        <dbReference type="ARBA" id="ARBA00023002"/>
    </source>
</evidence>
<dbReference type="AlphaFoldDB" id="A0A814ITJ0"/>
<keyword evidence="9" id="KW-0812">Transmembrane</keyword>
<keyword evidence="8" id="KW-0963">Cytoplasm</keyword>
<dbReference type="SUPFAM" id="SSF51182">
    <property type="entry name" value="RmlC-like cupins"/>
    <property type="match status" value="2"/>
</dbReference>
<dbReference type="CDD" id="cd06123">
    <property type="entry name" value="cupin_HAO"/>
    <property type="match status" value="2"/>
</dbReference>
<keyword evidence="9" id="KW-0472">Membrane</keyword>
<name>A0A814ITJ0_9BILA</name>
<evidence type="ECO:0000313" key="10">
    <source>
        <dbReference type="EMBL" id="CAF1028672.1"/>
    </source>
</evidence>
<evidence type="ECO:0000313" key="11">
    <source>
        <dbReference type="Proteomes" id="UP000663860"/>
    </source>
</evidence>
<dbReference type="GO" id="GO:0000334">
    <property type="term" value="F:3-hydroxyanthranilate 3,4-dioxygenase activity"/>
    <property type="evidence" value="ECO:0007669"/>
    <property type="project" value="UniProtKB-UniRule"/>
</dbReference>
<keyword evidence="7 8" id="KW-0408">Iron</keyword>
<evidence type="ECO:0000256" key="5">
    <source>
        <dbReference type="ARBA" id="ARBA00022964"/>
    </source>
</evidence>
<organism evidence="10 11">
    <name type="scientific">Adineta steineri</name>
    <dbReference type="NCBI Taxonomy" id="433720"/>
    <lineage>
        <taxon>Eukaryota</taxon>
        <taxon>Metazoa</taxon>
        <taxon>Spiralia</taxon>
        <taxon>Gnathifera</taxon>
        <taxon>Rotifera</taxon>
        <taxon>Eurotatoria</taxon>
        <taxon>Bdelloidea</taxon>
        <taxon>Adinetida</taxon>
        <taxon>Adinetidae</taxon>
        <taxon>Adineta</taxon>
    </lineage>
</organism>
<keyword evidence="5 8" id="KW-0223">Dioxygenase</keyword>
<feature type="binding site" evidence="8">
    <location>
        <position position="57"/>
    </location>
    <ligand>
        <name>substrate</name>
    </ligand>
</feature>
<feature type="binding site" evidence="8">
    <location>
        <position position="109"/>
    </location>
    <ligand>
        <name>substrate</name>
    </ligand>
</feature>
<keyword evidence="4 8" id="KW-0479">Metal-binding</keyword>
<protein>
    <recommendedName>
        <fullName evidence="8">3-hydroxyanthranilate 3,4-dioxygenase</fullName>
        <ecNumber evidence="8">1.13.11.6</ecNumber>
    </recommendedName>
    <alternativeName>
        <fullName evidence="8">3-hydroxyanthranilate oxygenase</fullName>
        <shortName evidence="8">3-HAO</shortName>
    </alternativeName>
    <alternativeName>
        <fullName evidence="8">3-hydroxyanthranilic acid dioxygenase</fullName>
        <shortName evidence="8">HAD</shortName>
    </alternativeName>
</protein>
<dbReference type="UniPathway" id="UPA00253">
    <property type="reaction ID" value="UER00330"/>
</dbReference>
<dbReference type="GO" id="GO:0008198">
    <property type="term" value="F:ferrous iron binding"/>
    <property type="evidence" value="ECO:0007669"/>
    <property type="project" value="UniProtKB-UniRule"/>
</dbReference>
<sequence>MANSTINKINVNKWIQENQTQFVPPVCNKLMHNDQLTIMFVGGPNVRKDYHFEEGEELFYQVKGDMCLKIVEQNQHRDVIIKEGDIFLLPAYIPHSPNRFENTVGFVMERKREEKELDCLRYYKNNSLDPLFERWFHTTDLGIQLGPVIKEHNDQLTIMFVGGPNVRKDYHFEEGEELFYQIKGDMCLKIVEQNQHRDVIIKEGDIFLLPAYIPHSPNRFENTVGFVMERKREEKELDCLRYYKNNSLDPLFERWFHTTDLGIQLGPVIKETKKSIMLFRSIFIITVLIGLIFFVFVQSEQASSISSDRLKSKLPSIVGPEASQWLSTRNIPSRRWRRPHVSQPSAEVDQAYKQLQSLNDNGIRQFDTQSFEGVSMEVIFEMVYKQQNNAASR</sequence>
<feature type="binding site" evidence="8">
    <location>
        <position position="95"/>
    </location>
    <ligand>
        <name>Fe cation</name>
        <dbReference type="ChEBI" id="CHEBI:24875"/>
        <note>catalytic</note>
    </ligand>
</feature>
<feature type="binding site" evidence="8">
    <location>
        <position position="51"/>
    </location>
    <ligand>
        <name>Fe cation</name>
        <dbReference type="ChEBI" id="CHEBI:24875"/>
        <note>catalytic</note>
    </ligand>
</feature>
<feature type="binding site" evidence="8">
    <location>
        <position position="99"/>
    </location>
    <ligand>
        <name>substrate</name>
    </ligand>
</feature>
<evidence type="ECO:0000256" key="2">
    <source>
        <dbReference type="ARBA" id="ARBA00002752"/>
    </source>
</evidence>
<feature type="binding site" evidence="8">
    <location>
        <position position="57"/>
    </location>
    <ligand>
        <name>Fe cation</name>
        <dbReference type="ChEBI" id="CHEBI:24875"/>
        <note>catalytic</note>
    </ligand>
</feature>
<comment type="similarity">
    <text evidence="8">Belongs to the 3-HAO family.</text>
</comment>
<keyword evidence="3 8" id="KW-0662">Pyridine nucleotide biosynthesis</keyword>